<evidence type="ECO:0000313" key="3">
    <source>
        <dbReference type="Proteomes" id="UP000007962"/>
    </source>
</evidence>
<dbReference type="KEGG" id="bcv:Bcav_0182"/>
<keyword evidence="1" id="KW-0472">Membrane</keyword>
<name>C5BVK7_BEUC1</name>
<gene>
    <name evidence="2" type="ordered locus">Bcav_0182</name>
</gene>
<protein>
    <recommendedName>
        <fullName evidence="4">DUF3995 domain-containing protein</fullName>
    </recommendedName>
</protein>
<keyword evidence="3" id="KW-1185">Reference proteome</keyword>
<evidence type="ECO:0000313" key="2">
    <source>
        <dbReference type="EMBL" id="ACQ78447.1"/>
    </source>
</evidence>
<keyword evidence="1" id="KW-1133">Transmembrane helix</keyword>
<reference evidence="2 3" key="1">
    <citation type="journal article" date="2009" name="Stand. Genomic Sci.">
        <title>Complete genome sequence of Beutenbergia cavernae type strain (HKI 0122).</title>
        <authorList>
            <person name="Land M."/>
            <person name="Pukall R."/>
            <person name="Abt B."/>
            <person name="Goker M."/>
            <person name="Rohde M."/>
            <person name="Glavina Del Rio T."/>
            <person name="Tice H."/>
            <person name="Copeland A."/>
            <person name="Cheng J.F."/>
            <person name="Lucas S."/>
            <person name="Chen F."/>
            <person name="Nolan M."/>
            <person name="Bruce D."/>
            <person name="Goodwin L."/>
            <person name="Pitluck S."/>
            <person name="Ivanova N."/>
            <person name="Mavromatis K."/>
            <person name="Ovchinnikova G."/>
            <person name="Pati A."/>
            <person name="Chen A."/>
            <person name="Palaniappan K."/>
            <person name="Hauser L."/>
            <person name="Chang Y.J."/>
            <person name="Jefferies C.C."/>
            <person name="Saunders E."/>
            <person name="Brettin T."/>
            <person name="Detter J.C."/>
            <person name="Han C."/>
            <person name="Chain P."/>
            <person name="Bristow J."/>
            <person name="Eisen J.A."/>
            <person name="Markowitz V."/>
            <person name="Hugenholtz P."/>
            <person name="Kyrpides N.C."/>
            <person name="Klenk H.P."/>
            <person name="Lapidus A."/>
        </authorList>
    </citation>
    <scope>NUCLEOTIDE SEQUENCE [LARGE SCALE GENOMIC DNA]</scope>
    <source>
        <strain evidence="3">ATCC BAA-8 / DSM 12333 / NBRC 16432</strain>
    </source>
</reference>
<dbReference type="HOGENOM" id="CLU_125898_1_0_11"/>
<dbReference type="STRING" id="471853.Bcav_0182"/>
<dbReference type="InterPro" id="IPR025058">
    <property type="entry name" value="DUF3995"/>
</dbReference>
<sequence length="147" mass="14626">MSPDERLRRAAGLGAAVTLAAIGGTHLAWGAGSSWPARTRADLADAVVGSPQVPGPIPCAVVGSGLIALAALSLQRTGLGQAARVAGTAGLLGRGIVGGVTSARMLRLPSPSERFRRLDARLYRPLCVAAGLALAVGAPSGSRGSRA</sequence>
<dbReference type="RefSeq" id="WP_012725227.1">
    <property type="nucleotide sequence ID" value="NC_012669.1"/>
</dbReference>
<dbReference type="Proteomes" id="UP000007962">
    <property type="component" value="Chromosome"/>
</dbReference>
<evidence type="ECO:0008006" key="4">
    <source>
        <dbReference type="Google" id="ProtNLM"/>
    </source>
</evidence>
<dbReference type="EMBL" id="CP001618">
    <property type="protein sequence ID" value="ACQ78447.1"/>
    <property type="molecule type" value="Genomic_DNA"/>
</dbReference>
<organism evidence="2 3">
    <name type="scientific">Beutenbergia cavernae (strain ATCC BAA-8 / DSM 12333 / CCUG 43141 / JCM 11478 / NBRC 16432 / NCIMB 13614 / HKI 0122)</name>
    <dbReference type="NCBI Taxonomy" id="471853"/>
    <lineage>
        <taxon>Bacteria</taxon>
        <taxon>Bacillati</taxon>
        <taxon>Actinomycetota</taxon>
        <taxon>Actinomycetes</taxon>
        <taxon>Micrococcales</taxon>
        <taxon>Beutenbergiaceae</taxon>
        <taxon>Beutenbergia</taxon>
    </lineage>
</organism>
<dbReference type="eggNOG" id="ENOG50332XP">
    <property type="taxonomic scope" value="Bacteria"/>
</dbReference>
<accession>C5BVK7</accession>
<keyword evidence="1" id="KW-0812">Transmembrane</keyword>
<feature type="transmembrane region" description="Helical" evidence="1">
    <location>
        <begin position="54"/>
        <end position="74"/>
    </location>
</feature>
<dbReference type="Pfam" id="PF13160">
    <property type="entry name" value="DUF3995"/>
    <property type="match status" value="1"/>
</dbReference>
<evidence type="ECO:0000256" key="1">
    <source>
        <dbReference type="SAM" id="Phobius"/>
    </source>
</evidence>
<proteinExistence type="predicted"/>
<dbReference type="AlphaFoldDB" id="C5BVK7"/>